<keyword evidence="3" id="KW-1185">Reference proteome</keyword>
<organism evidence="2 3">
    <name type="scientific">Coccomyxa viridis</name>
    <dbReference type="NCBI Taxonomy" id="1274662"/>
    <lineage>
        <taxon>Eukaryota</taxon>
        <taxon>Viridiplantae</taxon>
        <taxon>Chlorophyta</taxon>
        <taxon>core chlorophytes</taxon>
        <taxon>Trebouxiophyceae</taxon>
        <taxon>Trebouxiophyceae incertae sedis</taxon>
        <taxon>Coccomyxaceae</taxon>
        <taxon>Coccomyxa</taxon>
    </lineage>
</organism>
<gene>
    <name evidence="2" type="ORF">CVIRNUC_006154</name>
</gene>
<feature type="compositionally biased region" description="Polar residues" evidence="1">
    <location>
        <begin position="95"/>
        <end position="120"/>
    </location>
</feature>
<feature type="region of interest" description="Disordered" evidence="1">
    <location>
        <begin position="85"/>
        <end position="161"/>
    </location>
</feature>
<protein>
    <submittedName>
        <fullName evidence="2">Uncharacterized protein</fullName>
    </submittedName>
</protein>
<accession>A0AAV1IAJ1</accession>
<feature type="region of interest" description="Disordered" evidence="1">
    <location>
        <begin position="1"/>
        <end position="36"/>
    </location>
</feature>
<feature type="region of interest" description="Disordered" evidence="1">
    <location>
        <begin position="677"/>
        <end position="735"/>
    </location>
</feature>
<dbReference type="Proteomes" id="UP001314263">
    <property type="component" value="Unassembled WGS sequence"/>
</dbReference>
<evidence type="ECO:0000313" key="2">
    <source>
        <dbReference type="EMBL" id="CAK0782959.1"/>
    </source>
</evidence>
<proteinExistence type="predicted"/>
<feature type="compositionally biased region" description="Polar residues" evidence="1">
    <location>
        <begin position="577"/>
        <end position="587"/>
    </location>
</feature>
<comment type="caution">
    <text evidence="2">The sequence shown here is derived from an EMBL/GenBank/DDBJ whole genome shotgun (WGS) entry which is preliminary data.</text>
</comment>
<reference evidence="2 3" key="1">
    <citation type="submission" date="2023-10" db="EMBL/GenBank/DDBJ databases">
        <authorList>
            <person name="Maclean D."/>
            <person name="Macfadyen A."/>
        </authorList>
    </citation>
    <scope>NUCLEOTIDE SEQUENCE [LARGE SCALE GENOMIC DNA]</scope>
</reference>
<evidence type="ECO:0000313" key="3">
    <source>
        <dbReference type="Proteomes" id="UP001314263"/>
    </source>
</evidence>
<feature type="region of interest" description="Disordered" evidence="1">
    <location>
        <begin position="187"/>
        <end position="211"/>
    </location>
</feature>
<feature type="compositionally biased region" description="Polar residues" evidence="1">
    <location>
        <begin position="447"/>
        <end position="474"/>
    </location>
</feature>
<feature type="compositionally biased region" description="Low complexity" evidence="1">
    <location>
        <begin position="284"/>
        <end position="298"/>
    </location>
</feature>
<dbReference type="AlphaFoldDB" id="A0AAV1IAJ1"/>
<sequence>MLAVKRSHPGFVEDMPVTRSTRQRLEESEDSEGCVTADSSIWENALGKQLEGKDVQQTFSIDLAADGSTVALRQPSTIVLATSAEASTGEEMHRSSTIASTKHTQHGASRNVCSDGTVTFGSAPEGEKSIEDVQQSSDLLELPGSGLRSCPPSETPQSPMRTRAQLRTETALSQLSSATEQLLFCSSASDTGDQPPSPATDQAPACSQEAASPRVRCTRISLVAGAVDGACMTSQRPAAAALKSCLRRISTIRLESQADWGADKGTPETPAVPPASPLTRGRGQVLAQALAEQDQQQHQPKRGGPPTRQSTRIASQAGRRVRFASGPLWEIYHTPDGHPSHEGQTARQRRSLNTSYPVDLTAHSIRMLEQELGEPYRLSINRLKRRVGLLPRVSRPRQYVTTPKPVPKPGIRLFPPSLPMLRVLRPRAPHSEDSDDESGDEMHDPESPTSSSTLSNDVGSPTRRSLRSTASSEVESPKAPWSANSGGVRHGAARSISHSRRKSGAPARARPQSPLPGAGFPARQASSSEALSPPQEQIMKKPPSPRTPKHSRVLPARSVSPRKALQQPRLGAAHSSEALSPQRSEPGSPTRAGRAEQAVPPIFQSPRKRPPSDAAGDGSAPGISARSPRRQRPLSSWNSASLLGSMSSVLRSSAAFALPTALPAPLPQQQCFLLRSGSHKGGLTKDGDAQPSPEMPLACHVSPGSKPSHQDSAAAEDLPEWGAGGAVQSHADEAPWLGRRLRSADLLGRQGSAADGQEQEDRDEQGAEQGLRATLYDTIVSHTRLLRSSSR</sequence>
<feature type="region of interest" description="Disordered" evidence="1">
    <location>
        <begin position="747"/>
        <end position="774"/>
    </location>
</feature>
<feature type="region of interest" description="Disordered" evidence="1">
    <location>
        <begin position="428"/>
        <end position="636"/>
    </location>
</feature>
<feature type="region of interest" description="Disordered" evidence="1">
    <location>
        <begin position="399"/>
        <end position="418"/>
    </location>
</feature>
<feature type="region of interest" description="Disordered" evidence="1">
    <location>
        <begin position="257"/>
        <end position="319"/>
    </location>
</feature>
<evidence type="ECO:0000256" key="1">
    <source>
        <dbReference type="SAM" id="MobiDB-lite"/>
    </source>
</evidence>
<name>A0AAV1IAJ1_9CHLO</name>
<dbReference type="EMBL" id="CAUYUE010000007">
    <property type="protein sequence ID" value="CAK0782959.1"/>
    <property type="molecule type" value="Genomic_DNA"/>
</dbReference>